<gene>
    <name evidence="3" type="ORF">ACFFP1_07470</name>
</gene>
<feature type="chain" id="PRO_5046790642" description="Lipoprotein" evidence="2">
    <location>
        <begin position="25"/>
        <end position="271"/>
    </location>
</feature>
<proteinExistence type="predicted"/>
<dbReference type="EMBL" id="JBHMBC010000007">
    <property type="protein sequence ID" value="MFB9819338.1"/>
    <property type="molecule type" value="Genomic_DNA"/>
</dbReference>
<sequence>MRAKRIPLKFSVAVLGALIVVATAGCSSEGKGGPVWTAGSNSAAPGSATPSGSRTAPPSGGSTASGSPSAASTATAGATASAWKTYSDAAKKVSFDLPSDWIAQSVTPDAGSMPGALKIEVKDAKGGYLATLHTGLPSASPADCNPAAKRPYTVVSSVPIDLPHADGDSMIPPHVVFRVIQGYKFFGSYGITNLMAGSDGQACQLRNLVVGPAGKGNYYFGDMPTVHAFATDEVVAPAKSFDTLDQAAKYVDQSSEFANVQRMLLSLKVNL</sequence>
<accession>A0ABV5XX66</accession>
<keyword evidence="4" id="KW-1185">Reference proteome</keyword>
<comment type="caution">
    <text evidence="3">The sequence shown here is derived from an EMBL/GenBank/DDBJ whole genome shotgun (WGS) entry which is preliminary data.</text>
</comment>
<feature type="signal peptide" evidence="2">
    <location>
        <begin position="1"/>
        <end position="24"/>
    </location>
</feature>
<evidence type="ECO:0008006" key="5">
    <source>
        <dbReference type="Google" id="ProtNLM"/>
    </source>
</evidence>
<dbReference type="Proteomes" id="UP001589702">
    <property type="component" value="Unassembled WGS sequence"/>
</dbReference>
<evidence type="ECO:0000256" key="2">
    <source>
        <dbReference type="SAM" id="SignalP"/>
    </source>
</evidence>
<protein>
    <recommendedName>
        <fullName evidence="5">Lipoprotein</fullName>
    </recommendedName>
</protein>
<evidence type="ECO:0000313" key="4">
    <source>
        <dbReference type="Proteomes" id="UP001589702"/>
    </source>
</evidence>
<dbReference type="RefSeq" id="WP_234747695.1">
    <property type="nucleotide sequence ID" value="NZ_BAAAWN010000001.1"/>
</dbReference>
<evidence type="ECO:0000313" key="3">
    <source>
        <dbReference type="EMBL" id="MFB9819338.1"/>
    </source>
</evidence>
<feature type="region of interest" description="Disordered" evidence="1">
    <location>
        <begin position="37"/>
        <end position="72"/>
    </location>
</feature>
<name>A0ABV5XX66_ARTRM</name>
<organism evidence="3 4">
    <name type="scientific">Arthrobacter ramosus</name>
    <dbReference type="NCBI Taxonomy" id="1672"/>
    <lineage>
        <taxon>Bacteria</taxon>
        <taxon>Bacillati</taxon>
        <taxon>Actinomycetota</taxon>
        <taxon>Actinomycetes</taxon>
        <taxon>Micrococcales</taxon>
        <taxon>Micrococcaceae</taxon>
        <taxon>Arthrobacter</taxon>
    </lineage>
</organism>
<reference evidence="3 4" key="1">
    <citation type="submission" date="2024-09" db="EMBL/GenBank/DDBJ databases">
        <authorList>
            <person name="Sun Q."/>
            <person name="Mori K."/>
        </authorList>
    </citation>
    <scope>NUCLEOTIDE SEQUENCE [LARGE SCALE GENOMIC DNA]</scope>
    <source>
        <strain evidence="3 4">JCM 1334</strain>
    </source>
</reference>
<keyword evidence="2" id="KW-0732">Signal</keyword>
<evidence type="ECO:0000256" key="1">
    <source>
        <dbReference type="SAM" id="MobiDB-lite"/>
    </source>
</evidence>
<dbReference type="PROSITE" id="PS51257">
    <property type="entry name" value="PROKAR_LIPOPROTEIN"/>
    <property type="match status" value="1"/>
</dbReference>